<dbReference type="GO" id="GO:0000139">
    <property type="term" value="C:Golgi membrane"/>
    <property type="evidence" value="ECO:0007669"/>
    <property type="project" value="UniProtKB-SubCell"/>
</dbReference>
<evidence type="ECO:0000313" key="15">
    <source>
        <dbReference type="Proteomes" id="UP001056012"/>
    </source>
</evidence>
<dbReference type="GO" id="GO:0006891">
    <property type="term" value="P:intra-Golgi vesicle-mediated transport"/>
    <property type="evidence" value="ECO:0007669"/>
    <property type="project" value="UniProtKB-UniRule"/>
</dbReference>
<feature type="domain" description="Conserved oligomeric complex COG6 N-terminal" evidence="12">
    <location>
        <begin position="59"/>
        <end position="172"/>
    </location>
</feature>
<evidence type="ECO:0000256" key="6">
    <source>
        <dbReference type="ARBA" id="ARBA00023034"/>
    </source>
</evidence>
<keyword evidence="15" id="KW-1185">Reference proteome</keyword>
<evidence type="ECO:0000313" key="14">
    <source>
        <dbReference type="EMBL" id="USP75243.1"/>
    </source>
</evidence>
<dbReference type="Pfam" id="PF06419">
    <property type="entry name" value="COG6_N"/>
    <property type="match status" value="1"/>
</dbReference>
<comment type="subunit">
    <text evidence="10">Component of the conserved oligomeric Golgi complex.</text>
</comment>
<reference evidence="14" key="1">
    <citation type="submission" date="2021-12" db="EMBL/GenBank/DDBJ databases">
        <title>Curvularia clavata genome.</title>
        <authorList>
            <person name="Cao Y."/>
        </authorList>
    </citation>
    <scope>NUCLEOTIDE SEQUENCE</scope>
    <source>
        <strain evidence="14">Yc1106</strain>
    </source>
</reference>
<evidence type="ECO:0000259" key="12">
    <source>
        <dbReference type="Pfam" id="PF06419"/>
    </source>
</evidence>
<keyword evidence="7 10" id="KW-0472">Membrane</keyword>
<evidence type="ECO:0000259" key="13">
    <source>
        <dbReference type="Pfam" id="PF20653"/>
    </source>
</evidence>
<organism evidence="14 15">
    <name type="scientific">Curvularia clavata</name>
    <dbReference type="NCBI Taxonomy" id="95742"/>
    <lineage>
        <taxon>Eukaryota</taxon>
        <taxon>Fungi</taxon>
        <taxon>Dikarya</taxon>
        <taxon>Ascomycota</taxon>
        <taxon>Pezizomycotina</taxon>
        <taxon>Dothideomycetes</taxon>
        <taxon>Pleosporomycetidae</taxon>
        <taxon>Pleosporales</taxon>
        <taxon>Pleosporineae</taxon>
        <taxon>Pleosporaceae</taxon>
        <taxon>Curvularia</taxon>
    </lineage>
</organism>
<evidence type="ECO:0000256" key="8">
    <source>
        <dbReference type="ARBA" id="ARBA00031348"/>
    </source>
</evidence>
<keyword evidence="4 10" id="KW-0813">Transport</keyword>
<evidence type="ECO:0000256" key="4">
    <source>
        <dbReference type="ARBA" id="ARBA00022448"/>
    </source>
</evidence>
<evidence type="ECO:0000256" key="5">
    <source>
        <dbReference type="ARBA" id="ARBA00022927"/>
    </source>
</evidence>
<feature type="region of interest" description="Disordered" evidence="11">
    <location>
        <begin position="1"/>
        <end position="33"/>
    </location>
</feature>
<protein>
    <recommendedName>
        <fullName evidence="3 10">Conserved oligomeric Golgi complex subunit 6</fullName>
        <shortName evidence="10">COG complex subunit 6</shortName>
    </recommendedName>
    <alternativeName>
        <fullName evidence="8 10">Component of oligomeric Golgi complex 6</fullName>
    </alternativeName>
</protein>
<dbReference type="EMBL" id="CP089275">
    <property type="protein sequence ID" value="USP75243.1"/>
    <property type="molecule type" value="Genomic_DNA"/>
</dbReference>
<sequence>MSTSYFHDRAAPASQNGTSPSSPPVASGSRGTNALSSRITSVLSTPYADLDIRDALETLDARGVQNSAETRRQLRLDVQKEVIQCNGEIIGDFGKVAEQLKRIGTAISSLNNYCADMRGHIAAANKETGPVLEEATSLINQKKQVESKHQVLGAFTSHFLITEEDATVLTSTAEPVNEEFFQILTRVKKIHHDCQVLLGTEDQRLGLEVLERSSKQLNSAFQKLYRWIQREFKTLDLENPQISASVRRSLRVLAERPTLFQSCLDSFAEARESILSDAFHAALTGSTSENQIAAKPIEFYAHDPLRYVGDMLAWAHSTTVSEREALENLFISDGEEIKRSIQAGLESEPWLRVDQDAEGFDGRKALNQLVSRDLAGVARLLRQRTEQVVQSHDDATLAYKIANLIGFYKGTFTKLLGADSDVLDIFDVLEASAMRQFRANMRDYVANMQSDLAVAPADLSPPEFLEDALQILRVLAKSYDTSVAATDDDGQGFQAVLSEALDPFLSSCENLQKDLKEPDKAIFAINCLFAAKEVLSQYAFASERVSDIDDTIEENVAKLTDYQHQYLVNESGLVTLLEALATIDDSAESLKMVPKLEAFKPDALVSASQQLDEFLPSALIDASENIKRLRNRKMIQDITEEAAGKFCEDFELVEGKIIAADETLYDEEDESEEQEPSLRDLFPRTSGEIRVLLS</sequence>
<gene>
    <name evidence="14" type="ORF">yc1106_02517</name>
</gene>
<dbReference type="GO" id="GO:0015031">
    <property type="term" value="P:protein transport"/>
    <property type="evidence" value="ECO:0007669"/>
    <property type="project" value="UniProtKB-KW"/>
</dbReference>
<dbReference type="VEuPathDB" id="FungiDB:yc1106_02517"/>
<dbReference type="InterPro" id="IPR048368">
    <property type="entry name" value="COG6_N"/>
</dbReference>
<keyword evidence="6 10" id="KW-0333">Golgi apparatus</keyword>
<dbReference type="Proteomes" id="UP001056012">
    <property type="component" value="Chromosome 2"/>
</dbReference>
<dbReference type="PANTHER" id="PTHR21506:SF0">
    <property type="entry name" value="CONSERVED OLIGOMERIC GOLGI COMPLEX SUBUNIT 6"/>
    <property type="match status" value="1"/>
</dbReference>
<evidence type="ECO:0000256" key="7">
    <source>
        <dbReference type="ARBA" id="ARBA00023136"/>
    </source>
</evidence>
<accession>A0A9Q8Z7D9</accession>
<comment type="function">
    <text evidence="9">Acts as a component of the peripheral membrane COG complex that is involved in intra-Golgi protein trafficking. COG is located at the cis-Golgi, and regulates tethering of retrograde intra-Golgi vesicles and possibly a number of other membrane trafficking events.</text>
</comment>
<evidence type="ECO:0000256" key="3">
    <source>
        <dbReference type="ARBA" id="ARBA00020973"/>
    </source>
</evidence>
<comment type="similarity">
    <text evidence="2 10">Belongs to the COG6 family.</text>
</comment>
<dbReference type="PANTHER" id="PTHR21506">
    <property type="entry name" value="COMPONENT OF OLIGOMERIC GOLGI COMPLEX 6"/>
    <property type="match status" value="1"/>
</dbReference>
<dbReference type="SMART" id="SM01087">
    <property type="entry name" value="COG6"/>
    <property type="match status" value="1"/>
</dbReference>
<dbReference type="AlphaFoldDB" id="A0A9Q8Z7D9"/>
<evidence type="ECO:0000256" key="11">
    <source>
        <dbReference type="SAM" id="MobiDB-lite"/>
    </source>
</evidence>
<feature type="compositionally biased region" description="Basic and acidic residues" evidence="11">
    <location>
        <begin position="1"/>
        <end position="10"/>
    </location>
</feature>
<feature type="domain" description="Conserved Oligomeric Golgi complex subunit 6 C-terminal" evidence="13">
    <location>
        <begin position="203"/>
        <end position="693"/>
    </location>
</feature>
<evidence type="ECO:0000256" key="10">
    <source>
        <dbReference type="RuleBase" id="RU365075"/>
    </source>
</evidence>
<evidence type="ECO:0000256" key="2">
    <source>
        <dbReference type="ARBA" id="ARBA00011023"/>
    </source>
</evidence>
<comment type="function">
    <text evidence="10">Acts as component of the peripheral membrane COG complex that is involved in intra-Golgi protein trafficking. COG is located at the cis-Golgi, and regulates tethering of retrograde intra-Golgi vesicles and possibly a number of other membrane trafficking events.</text>
</comment>
<dbReference type="InterPro" id="IPR048369">
    <property type="entry name" value="COG6_C"/>
</dbReference>
<evidence type="ECO:0000256" key="1">
    <source>
        <dbReference type="ARBA" id="ARBA00004395"/>
    </source>
</evidence>
<dbReference type="Pfam" id="PF20653">
    <property type="entry name" value="COG6_C"/>
    <property type="match status" value="1"/>
</dbReference>
<evidence type="ECO:0000256" key="9">
    <source>
        <dbReference type="ARBA" id="ARBA00043873"/>
    </source>
</evidence>
<dbReference type="InterPro" id="IPR010490">
    <property type="entry name" value="COG6"/>
</dbReference>
<keyword evidence="5 10" id="KW-0653">Protein transport</keyword>
<proteinExistence type="inferred from homology"/>
<name>A0A9Q8Z7D9_CURCL</name>
<dbReference type="OrthoDB" id="272987at2759"/>
<dbReference type="GO" id="GO:0017119">
    <property type="term" value="C:Golgi transport complex"/>
    <property type="evidence" value="ECO:0007669"/>
    <property type="project" value="UniProtKB-UniRule"/>
</dbReference>
<comment type="subcellular location">
    <subcellularLocation>
        <location evidence="1 10">Golgi apparatus membrane</location>
        <topology evidence="1 10">Peripheral membrane protein</topology>
    </subcellularLocation>
</comment>